<dbReference type="PATRIC" id="fig|151081.8.peg.3270"/>
<dbReference type="OrthoDB" id="5959530at2"/>
<accession>A0A0F4PM89</accession>
<dbReference type="AlphaFoldDB" id="A0A0F4PM89"/>
<dbReference type="Proteomes" id="UP000033664">
    <property type="component" value="Unassembled WGS sequence"/>
</dbReference>
<evidence type="ECO:0000313" key="3">
    <source>
        <dbReference type="Proteomes" id="UP000033664"/>
    </source>
</evidence>
<organism evidence="1 3">
    <name type="scientific">Pseudoalteromonas ruthenica</name>
    <dbReference type="NCBI Taxonomy" id="151081"/>
    <lineage>
        <taxon>Bacteria</taxon>
        <taxon>Pseudomonadati</taxon>
        <taxon>Pseudomonadota</taxon>
        <taxon>Gammaproteobacteria</taxon>
        <taxon>Alteromonadales</taxon>
        <taxon>Pseudoalteromonadaceae</taxon>
        <taxon>Pseudoalteromonas</taxon>
    </lineage>
</organism>
<dbReference type="GeneID" id="58230270"/>
<dbReference type="EMBL" id="PNCG01000022">
    <property type="protein sequence ID" value="TMP85586.1"/>
    <property type="molecule type" value="Genomic_DNA"/>
</dbReference>
<reference evidence="2 4" key="2">
    <citation type="submission" date="2017-12" db="EMBL/GenBank/DDBJ databases">
        <authorList>
            <person name="Paulsen S."/>
            <person name="Gram L.K."/>
        </authorList>
    </citation>
    <scope>NUCLEOTIDE SEQUENCE [LARGE SCALE GENOMIC DNA]</scope>
    <source>
        <strain evidence="2 4">S2897</strain>
    </source>
</reference>
<evidence type="ECO:0000313" key="2">
    <source>
        <dbReference type="EMBL" id="TMP85586.1"/>
    </source>
</evidence>
<reference evidence="1 3" key="1">
    <citation type="journal article" date="2015" name="BMC Genomics">
        <title>Genome mining reveals unlocked bioactive potential of marine Gram-negative bacteria.</title>
        <authorList>
            <person name="Machado H."/>
            <person name="Sonnenschein E.C."/>
            <person name="Melchiorsen J."/>
            <person name="Gram L."/>
        </authorList>
    </citation>
    <scope>NUCLEOTIDE SEQUENCE [LARGE SCALE GENOMIC DNA]</scope>
    <source>
        <strain evidence="1 3">S3137</strain>
    </source>
</reference>
<evidence type="ECO:0000313" key="1">
    <source>
        <dbReference type="EMBL" id="KJY96123.1"/>
    </source>
</evidence>
<evidence type="ECO:0000313" key="4">
    <source>
        <dbReference type="Proteomes" id="UP000305874"/>
    </source>
</evidence>
<dbReference type="eggNOG" id="ENOG50333AT">
    <property type="taxonomic scope" value="Bacteria"/>
</dbReference>
<comment type="caution">
    <text evidence="1">The sequence shown here is derived from an EMBL/GenBank/DDBJ whole genome shotgun (WGS) entry which is preliminary data.</text>
</comment>
<keyword evidence="3" id="KW-1185">Reference proteome</keyword>
<dbReference type="Proteomes" id="UP000305874">
    <property type="component" value="Unassembled WGS sequence"/>
</dbReference>
<dbReference type="Pfam" id="PF11743">
    <property type="entry name" value="DUF3301"/>
    <property type="match status" value="1"/>
</dbReference>
<name>A0A0F4PM89_9GAMM</name>
<dbReference type="EMBL" id="JXXZ01000019">
    <property type="protein sequence ID" value="KJY96123.1"/>
    <property type="molecule type" value="Genomic_DNA"/>
</dbReference>
<reference evidence="2" key="4">
    <citation type="submission" date="2019-09" db="EMBL/GenBank/DDBJ databases">
        <title>Co-occurence of chitin degradation, pigmentation and bioactivity in marine Pseudoalteromonas.</title>
        <authorList>
            <person name="Sonnenschein E.C."/>
            <person name="Bech P.K."/>
        </authorList>
    </citation>
    <scope>NUCLEOTIDE SEQUENCE</scope>
    <source>
        <strain evidence="2">S2897</strain>
    </source>
</reference>
<sequence>MKTLWILLLCGGVIALFWYRRKVAETARLHAQRQAEQLGVQFVSVACKQWRLAILSNGKLGIRSRFMFEFSSDGETLYEGELWMENERLRKADIPPHRI</sequence>
<proteinExistence type="predicted"/>
<protein>
    <submittedName>
        <fullName evidence="2">DUF3301 domain-containing protein</fullName>
    </submittedName>
</protein>
<reference evidence="4" key="3">
    <citation type="submission" date="2019-06" db="EMBL/GenBank/DDBJ databases">
        <title>Co-occurence of chitin degradation, pigmentation and bioactivity in marine Pseudoalteromonas.</title>
        <authorList>
            <person name="Sonnenschein E.C."/>
            <person name="Bech P.K."/>
        </authorList>
    </citation>
    <scope>NUCLEOTIDE SEQUENCE [LARGE SCALE GENOMIC DNA]</scope>
    <source>
        <strain evidence="4">S2897</strain>
    </source>
</reference>
<dbReference type="InterPro" id="IPR021732">
    <property type="entry name" value="DUF3301"/>
</dbReference>
<dbReference type="STRING" id="151081.TW72_17385"/>
<gene>
    <name evidence="2" type="ORF">CWC05_17490</name>
    <name evidence="1" type="ORF">TW72_17385</name>
</gene>
<dbReference type="RefSeq" id="WP_022946706.1">
    <property type="nucleotide sequence ID" value="NZ_CP023396.1"/>
</dbReference>